<dbReference type="SUPFAM" id="SSF55550">
    <property type="entry name" value="SH2 domain"/>
    <property type="match status" value="1"/>
</dbReference>
<evidence type="ECO:0000256" key="5">
    <source>
        <dbReference type="SAM" id="MobiDB-lite"/>
    </source>
</evidence>
<evidence type="ECO:0000256" key="2">
    <source>
        <dbReference type="ARBA" id="ARBA00022999"/>
    </source>
</evidence>
<dbReference type="OMA" id="RKTCARD"/>
<dbReference type="InterPro" id="IPR001452">
    <property type="entry name" value="SH3_domain"/>
</dbReference>
<organism evidence="8 9">
    <name type="scientific">Romanomermis culicivorax</name>
    <name type="common">Nematode worm</name>
    <dbReference type="NCBI Taxonomy" id="13658"/>
    <lineage>
        <taxon>Eukaryota</taxon>
        <taxon>Metazoa</taxon>
        <taxon>Ecdysozoa</taxon>
        <taxon>Nematoda</taxon>
        <taxon>Enoplea</taxon>
        <taxon>Dorylaimia</taxon>
        <taxon>Mermithida</taxon>
        <taxon>Mermithoidea</taxon>
        <taxon>Mermithidae</taxon>
        <taxon>Romanomermis</taxon>
    </lineage>
</organism>
<dbReference type="InterPro" id="IPR036028">
    <property type="entry name" value="SH3-like_dom_sf"/>
</dbReference>
<keyword evidence="1 4" id="KW-0728">SH3 domain</keyword>
<evidence type="ECO:0000313" key="9">
    <source>
        <dbReference type="WBParaSite" id="nRc.2.0.1.t46885-RA"/>
    </source>
</evidence>
<feature type="region of interest" description="Disordered" evidence="5">
    <location>
        <begin position="233"/>
        <end position="255"/>
    </location>
</feature>
<dbReference type="Proteomes" id="UP000887565">
    <property type="component" value="Unplaced"/>
</dbReference>
<dbReference type="Pfam" id="PF00017">
    <property type="entry name" value="SH2"/>
    <property type="match status" value="1"/>
</dbReference>
<feature type="domain" description="SH3" evidence="7">
    <location>
        <begin position="3"/>
        <end position="62"/>
    </location>
</feature>
<dbReference type="WBParaSite" id="nRc.2.0.1.t46885-RA">
    <property type="protein sequence ID" value="nRc.2.0.1.t46885-RA"/>
    <property type="gene ID" value="nRc.2.0.1.g46885"/>
</dbReference>
<dbReference type="InterPro" id="IPR043539">
    <property type="entry name" value="Grb2-like"/>
</dbReference>
<dbReference type="PANTHER" id="PTHR46037">
    <property type="entry name" value="PROTEIN ENHANCER OF SEVENLESS 2B"/>
    <property type="match status" value="1"/>
</dbReference>
<dbReference type="PROSITE" id="PS50001">
    <property type="entry name" value="SH2"/>
    <property type="match status" value="1"/>
</dbReference>
<dbReference type="PROSITE" id="PS50002">
    <property type="entry name" value="SH3"/>
    <property type="match status" value="2"/>
</dbReference>
<feature type="region of interest" description="Disordered" evidence="5">
    <location>
        <begin position="73"/>
        <end position="139"/>
    </location>
</feature>
<feature type="domain" description="SH2" evidence="6">
    <location>
        <begin position="298"/>
        <end position="331"/>
    </location>
</feature>
<dbReference type="PRINTS" id="PR00452">
    <property type="entry name" value="SH3DOMAIN"/>
</dbReference>
<keyword evidence="2 3" id="KW-0727">SH2 domain</keyword>
<sequence>MTDIVSYVVAKYDYVSQDEQELTIRKGERLALLDDSKNWWKVRNSGDMEGFVPSNYVRSETWKDTVKGTLRKLPDLPRKSSQTNVNKQQLQRPSLTNVFSAPVANNNTKLATSSGNSGHQRTSSDSQTSNDRTPTSPLKVLHKAQARYDYEPNREDELRLAKGQYLAVLEQSSDGWWKGVNILSLNLDESQILLVARQDKTGWFPSNYVSIIEEQSCEESNFFTQKQNYSGNTNVVKPKLPQTPSKRNGHHDVNSRTNVDVQNSFAIRQNEDLTPPMLYHRARISPPPGSSSLICKPWYYGRVSRDDSDKVLQQYGVDGDFLIRDSESNVG</sequence>
<feature type="compositionally biased region" description="Polar residues" evidence="5">
    <location>
        <begin position="79"/>
        <end position="136"/>
    </location>
</feature>
<dbReference type="SMART" id="SM00326">
    <property type="entry name" value="SH3"/>
    <property type="match status" value="2"/>
</dbReference>
<evidence type="ECO:0000256" key="1">
    <source>
        <dbReference type="ARBA" id="ARBA00022443"/>
    </source>
</evidence>
<reference evidence="9" key="1">
    <citation type="submission" date="2022-11" db="UniProtKB">
        <authorList>
            <consortium name="WormBaseParasite"/>
        </authorList>
    </citation>
    <scope>IDENTIFICATION</scope>
</reference>
<accession>A0A915L6Z6</accession>
<dbReference type="InterPro" id="IPR000980">
    <property type="entry name" value="SH2"/>
</dbReference>
<evidence type="ECO:0000256" key="4">
    <source>
        <dbReference type="PROSITE-ProRule" id="PRU00192"/>
    </source>
</evidence>
<evidence type="ECO:0000259" key="7">
    <source>
        <dbReference type="PROSITE" id="PS50002"/>
    </source>
</evidence>
<proteinExistence type="predicted"/>
<dbReference type="AlphaFoldDB" id="A0A915L6Z6"/>
<feature type="domain" description="SH3" evidence="7">
    <location>
        <begin position="139"/>
        <end position="214"/>
    </location>
</feature>
<dbReference type="Gene3D" id="3.30.505.10">
    <property type="entry name" value="SH2 domain"/>
    <property type="match status" value="1"/>
</dbReference>
<dbReference type="Pfam" id="PF00018">
    <property type="entry name" value="SH3_1"/>
    <property type="match status" value="2"/>
</dbReference>
<evidence type="ECO:0000259" key="6">
    <source>
        <dbReference type="PROSITE" id="PS50001"/>
    </source>
</evidence>
<evidence type="ECO:0000313" key="8">
    <source>
        <dbReference type="Proteomes" id="UP000887565"/>
    </source>
</evidence>
<dbReference type="Gene3D" id="2.30.30.40">
    <property type="entry name" value="SH3 Domains"/>
    <property type="match status" value="2"/>
</dbReference>
<keyword evidence="8" id="KW-1185">Reference proteome</keyword>
<protein>
    <submittedName>
        <fullName evidence="9">Uncharacterized protein</fullName>
    </submittedName>
</protein>
<dbReference type="SUPFAM" id="SSF50044">
    <property type="entry name" value="SH3-domain"/>
    <property type="match status" value="2"/>
</dbReference>
<evidence type="ECO:0000256" key="3">
    <source>
        <dbReference type="PROSITE-ProRule" id="PRU00191"/>
    </source>
</evidence>
<dbReference type="InterPro" id="IPR036860">
    <property type="entry name" value="SH2_dom_sf"/>
</dbReference>
<name>A0A915L6Z6_ROMCU</name>